<reference evidence="3 4" key="1">
    <citation type="submission" date="2019-06" db="EMBL/GenBank/DDBJ databases">
        <title>Sequencing the genomes of 1000 actinobacteria strains.</title>
        <authorList>
            <person name="Klenk H.-P."/>
        </authorList>
    </citation>
    <scope>NUCLEOTIDE SEQUENCE [LARGE SCALE GENOMIC DNA]</scope>
    <source>
        <strain evidence="3 4">DSM 24083</strain>
    </source>
</reference>
<keyword evidence="3" id="KW-0255">Endonuclease</keyword>
<dbReference type="SMART" id="SM00507">
    <property type="entry name" value="HNHc"/>
    <property type="match status" value="1"/>
</dbReference>
<dbReference type="InterPro" id="IPR002711">
    <property type="entry name" value="HNH"/>
</dbReference>
<dbReference type="InterPro" id="IPR003615">
    <property type="entry name" value="HNH_nuc"/>
</dbReference>
<sequence>MSMPIPIQPDTTDDDLSRVAEPLESQRLFELHNANIQRVEEDYGAALDAMNPAQLLALQAVIINRFNAKTDQQLSEPLGDDDAALSLGDVSRIAEENHRRFYNFQCRLAFLLEGWFESIDARGATLAHKGKRPFKDAKDFIARLIGLDTKEVERRLRIATANPTKPGASKMRAPKIQQAMADGKIDPASANYIVDRLRSIRAASKRAGATDDQADRLVATKEGELLAKALHAGPDEVRKFADRVKRCTNRQFTKPGTRLTPKQRQYEEGLRFISPLGDNHIRLDWVLTKWQYRNVLERLRRQVNNLRNEISRINDETHLNPDGSTKSGAQRITPADDEYEIPMLYDNRTPAQRWSHFLLDILETGIVLTTLPAGSAQDQINQHSADSHDVINQTAEATLATAHEEDITPSGVVIPGLGRLVNVVPKVTVGLQYADLAGEYLDFGSNDPNVQHEIAALIEGRKPFPELYDYDAMELDWAQLRMMACDASIIPAVLGSKGEPLDVGRSQRGFSTSIHRAVIMRDGGCAYPGCQMPHMYSEVHHIQHWQNGGMTSLENAVMVCRFHHTILHESEVLVRLNDDQFPEFLLNPSTPEAKWIRNHMHRG</sequence>
<gene>
    <name evidence="3" type="ORF">FB556_0948</name>
</gene>
<proteinExistence type="predicted"/>
<evidence type="ECO:0000256" key="1">
    <source>
        <dbReference type="SAM" id="Coils"/>
    </source>
</evidence>
<evidence type="ECO:0000313" key="3">
    <source>
        <dbReference type="EMBL" id="TQL74483.1"/>
    </source>
</evidence>
<protein>
    <submittedName>
        <fullName evidence="3">HNH endonuclease</fullName>
    </submittedName>
</protein>
<feature type="domain" description="HNH nuclease" evidence="2">
    <location>
        <begin position="513"/>
        <end position="565"/>
    </location>
</feature>
<evidence type="ECO:0000259" key="2">
    <source>
        <dbReference type="SMART" id="SM00507"/>
    </source>
</evidence>
<keyword evidence="3" id="KW-0378">Hydrolase</keyword>
<keyword evidence="4" id="KW-1185">Reference proteome</keyword>
<dbReference type="Proteomes" id="UP000319746">
    <property type="component" value="Unassembled WGS sequence"/>
</dbReference>
<organism evidence="3 4">
    <name type="scientific">Enteractinococcus coprophilus</name>
    <dbReference type="NCBI Taxonomy" id="1027633"/>
    <lineage>
        <taxon>Bacteria</taxon>
        <taxon>Bacillati</taxon>
        <taxon>Actinomycetota</taxon>
        <taxon>Actinomycetes</taxon>
        <taxon>Micrococcales</taxon>
        <taxon>Micrococcaceae</taxon>
    </lineage>
</organism>
<dbReference type="RefSeq" id="WP_170200361.1">
    <property type="nucleotide sequence ID" value="NZ_BAABAN010000001.1"/>
</dbReference>
<dbReference type="GO" id="GO:0008270">
    <property type="term" value="F:zinc ion binding"/>
    <property type="evidence" value="ECO:0007669"/>
    <property type="project" value="InterPro"/>
</dbReference>
<dbReference type="CDD" id="cd00085">
    <property type="entry name" value="HNHc"/>
    <property type="match status" value="1"/>
</dbReference>
<dbReference type="AlphaFoldDB" id="A0A543APH0"/>
<dbReference type="EMBL" id="VFOU01000001">
    <property type="protein sequence ID" value="TQL74483.1"/>
    <property type="molecule type" value="Genomic_DNA"/>
</dbReference>
<dbReference type="GO" id="GO:0003676">
    <property type="term" value="F:nucleic acid binding"/>
    <property type="evidence" value="ECO:0007669"/>
    <property type="project" value="InterPro"/>
</dbReference>
<dbReference type="Pfam" id="PF01844">
    <property type="entry name" value="HNH"/>
    <property type="match status" value="1"/>
</dbReference>
<dbReference type="Gene3D" id="1.10.30.50">
    <property type="match status" value="1"/>
</dbReference>
<keyword evidence="3" id="KW-0540">Nuclease</keyword>
<dbReference type="GO" id="GO:0004519">
    <property type="term" value="F:endonuclease activity"/>
    <property type="evidence" value="ECO:0007669"/>
    <property type="project" value="UniProtKB-KW"/>
</dbReference>
<accession>A0A543APH0</accession>
<keyword evidence="1" id="KW-0175">Coiled coil</keyword>
<comment type="caution">
    <text evidence="3">The sequence shown here is derived from an EMBL/GenBank/DDBJ whole genome shotgun (WGS) entry which is preliminary data.</text>
</comment>
<name>A0A543APH0_9MICC</name>
<feature type="coiled-coil region" evidence="1">
    <location>
        <begin position="289"/>
        <end position="316"/>
    </location>
</feature>
<evidence type="ECO:0000313" key="4">
    <source>
        <dbReference type="Proteomes" id="UP000319746"/>
    </source>
</evidence>